<keyword evidence="2 3" id="KW-0812">Transmembrane</keyword>
<feature type="region of interest" description="Disordered" evidence="1">
    <location>
        <begin position="368"/>
        <end position="397"/>
    </location>
</feature>
<dbReference type="VEuPathDB" id="ToxoDB:cyc_01956"/>
<evidence type="ECO:0000256" key="2">
    <source>
        <dbReference type="SAM" id="Phobius"/>
    </source>
</evidence>
<feature type="region of interest" description="Disordered" evidence="1">
    <location>
        <begin position="447"/>
        <end position="481"/>
    </location>
</feature>
<keyword evidence="4" id="KW-1185">Reference proteome</keyword>
<feature type="region of interest" description="Disordered" evidence="1">
    <location>
        <begin position="1"/>
        <end position="35"/>
    </location>
</feature>
<feature type="compositionally biased region" description="Polar residues" evidence="1">
    <location>
        <begin position="1496"/>
        <end position="1506"/>
    </location>
</feature>
<feature type="region of interest" description="Disordered" evidence="1">
    <location>
        <begin position="1198"/>
        <end position="1219"/>
    </location>
</feature>
<evidence type="ECO:0000313" key="4">
    <source>
        <dbReference type="Proteomes" id="UP000095192"/>
    </source>
</evidence>
<sequence length="1721" mass="179926">MKRGGCRGLPSPPQSKRRAAEGGGLLEEQTEEDGGDCWRSLPPLSVESAGIATAEVANCFGAAAAKRMLMQTAIGLLRVVCLPLLLLAWCAALLPLLKRALLPVYLYLAFQLCPRRKDYQIHCSALLRGALCAASWAAARAGGLSSGAAGVAGGGATVSPLAAANVAAPSLLALTTEFLRGGGGGVSGEAEYCRCMPPALALAALLSSNFDAFASCVLGASLCESCGQSNAVGAVAAACCIATPVSASAAAASAAADTASASCPLPPRAEEFWGGELQLLRWLSLRALNGAFANLVVDLHPPPPEVLVGFGGIAHDSSPSPVDCLDSGPSCPGTWSSRDWTALFVFETLESFLRPHITAAAAMTAAGSKPSSLCSTNSGYSEASGGGGSPEDAGGLFKRLTPTGVDVVLEEVLLRTQRHFTRRSSLSSVSSSDTNGHLFATSSVSGKLASNTKSSGGGESSSLCSNGSRGPPPPADGLGAAFADSSTAKAAGDSASASGEAEDSVSLVLPELHPRACALQQSLHLFAAALLAALRRADALLLLCRREQLHLGETQKRFLREAVERYGTWAEEYTSCAADLSMATLSSAELLTEDHRVLPLGWQYELSPHPIAVAVQQQCFLLLRLLLSESATPPYSTRNHEQQGPAAFVAEADDLGEGSNVFHFAASIGDESLLLCLRYELAADSWGPLLLARNACGWTPAEVAVRTHGVEKSLSTAFTAADAVARQLEAYSKYTCRRSVNTVLLGKLMLLAAAAAAAPVVLLRLAALPLMLLPAEAPWWLLKFSFFTAAAVAEVSAKQSGATEGQFVLKIAACCGFMLVIPSLFSSLVDSPFSLECVVIDAVRLLSLPVLLRCLVAAEVVQQSASAMLEELQEPPLRSFQEYAQLSLAACDIPGLDAAMQKRRLLPVSSEEFEQREEQDLEGGKTWQQQMPSQQQPLMAFINRLAAKHMCPLWIKGQETVALEETVLQQMEALIALLGEGRFEPLFPLVNPTDIFQRLKTIDDLVRQWLSLPSSDTSAVYSAVQQQLLHLLTQRFSGATAATAAQRPCGTPADSAAMGCSSSGDGDMLWEADAAQLQAKYLQRLGPLLCSSCTVFDDMTGECLGGGGGSAALSGGGGGDERGGLVRMQEGVETERMRRRNISECLRRAESYQLFLSFEDPNMRKGAPAAAGEATANSAAAADGMPGDYAARAASRLLEGEEEGAPAAAAPAAADDREEAVTLETVNSCSIVHLSTSLNSSGRRAEGTSLEELRAARLVLQPRIGGRGKAAGDAVGIIEDSADAALVPAVAPDTATLQTAGNCAAGTASDLEILSESAACKSPAASKDATDHIPQEEQQPMGQQEAAGEAAGTPSSGRFREELELLQRLVQYLEVQQIPFSLQRGELPERALGCLDSGGGRTSSMLQRLGWKHVKGSSGGSAASRSPLKQPQPLQGGPSAAAFSRGSSGRAASPLRQGEAAEGRASSARTSWSVQTSNQLLFVGARSSRSKDKASPTGSSLYSRNNSQQLLLPVSTVAPITRPAAAGRSPVGSPVTAAPGAADRDSGDGMRPAQELLAAALLADFSSRDNGSWLPFSFSRDTPTQQQEDCEQRQRDDSLFFCSIPSPRSTEESCMLSSTPKAVAAVEPGEIDALLLGEDTGQQQQPLSCWLMEEMAVQHQPQQQHHHLPGPSRRSDAAAAASSFASAPPGIWTLGTDAGLAVGRSGASQQARGSQDKQQHE</sequence>
<gene>
    <name evidence="3" type="ORF">cyc_01956</name>
</gene>
<dbReference type="EMBL" id="JROU02001772">
    <property type="protein sequence ID" value="OEH75290.1"/>
    <property type="molecule type" value="Genomic_DNA"/>
</dbReference>
<feature type="region of interest" description="Disordered" evidence="1">
    <location>
        <begin position="1658"/>
        <end position="1690"/>
    </location>
</feature>
<proteinExistence type="predicted"/>
<evidence type="ECO:0000256" key="1">
    <source>
        <dbReference type="SAM" id="MobiDB-lite"/>
    </source>
</evidence>
<keyword evidence="2" id="KW-1133">Transmembrane helix</keyword>
<protein>
    <submittedName>
        <fullName evidence="3">Transmembrane protein</fullName>
    </submittedName>
</protein>
<feature type="compositionally biased region" description="Low complexity" evidence="1">
    <location>
        <begin position="1420"/>
        <end position="1454"/>
    </location>
</feature>
<feature type="transmembrane region" description="Helical" evidence="2">
    <location>
        <begin position="76"/>
        <end position="97"/>
    </location>
</feature>
<feature type="compositionally biased region" description="Low complexity" evidence="1">
    <location>
        <begin position="460"/>
        <end position="469"/>
    </location>
</feature>
<dbReference type="InParanoid" id="A0A1D3CVS0"/>
<evidence type="ECO:0000313" key="3">
    <source>
        <dbReference type="EMBL" id="OEH75290.1"/>
    </source>
</evidence>
<accession>A0A1D3CVS0</accession>
<feature type="compositionally biased region" description="Low complexity" evidence="1">
    <location>
        <begin position="1677"/>
        <end position="1687"/>
    </location>
</feature>
<feature type="region of interest" description="Disordered" evidence="1">
    <location>
        <begin position="1413"/>
        <end position="1506"/>
    </location>
</feature>
<feature type="region of interest" description="Disordered" evidence="1">
    <location>
        <begin position="1702"/>
        <end position="1721"/>
    </location>
</feature>
<feature type="region of interest" description="Disordered" evidence="1">
    <location>
        <begin position="1523"/>
        <end position="1550"/>
    </location>
</feature>
<name>A0A1D3CVS0_9EIME</name>
<organism evidence="3 4">
    <name type="scientific">Cyclospora cayetanensis</name>
    <dbReference type="NCBI Taxonomy" id="88456"/>
    <lineage>
        <taxon>Eukaryota</taxon>
        <taxon>Sar</taxon>
        <taxon>Alveolata</taxon>
        <taxon>Apicomplexa</taxon>
        <taxon>Conoidasida</taxon>
        <taxon>Coccidia</taxon>
        <taxon>Eucoccidiorida</taxon>
        <taxon>Eimeriorina</taxon>
        <taxon>Eimeriidae</taxon>
        <taxon>Cyclospora</taxon>
    </lineage>
</organism>
<feature type="compositionally biased region" description="Polar residues" evidence="1">
    <location>
        <begin position="1467"/>
        <end position="1480"/>
    </location>
</feature>
<dbReference type="Proteomes" id="UP000095192">
    <property type="component" value="Unassembled WGS sequence"/>
</dbReference>
<keyword evidence="2" id="KW-0472">Membrane</keyword>
<comment type="caution">
    <text evidence="3">The sequence shown here is derived from an EMBL/GenBank/DDBJ whole genome shotgun (WGS) entry which is preliminary data.</text>
</comment>
<reference evidence="3 4" key="1">
    <citation type="journal article" date="2016" name="BMC Genomics">
        <title>Comparative genomics reveals Cyclospora cayetanensis possesses coccidia-like metabolism and invasion components but unique surface antigens.</title>
        <authorList>
            <person name="Liu S."/>
            <person name="Wang L."/>
            <person name="Zheng H."/>
            <person name="Xu Z."/>
            <person name="Roellig D.M."/>
            <person name="Li N."/>
            <person name="Frace M.A."/>
            <person name="Tang K."/>
            <person name="Arrowood M.J."/>
            <person name="Moss D.M."/>
            <person name="Zhang L."/>
            <person name="Feng Y."/>
            <person name="Xiao L."/>
        </authorList>
    </citation>
    <scope>NUCLEOTIDE SEQUENCE [LARGE SCALE GENOMIC DNA]</scope>
    <source>
        <strain evidence="3 4">CHN_HEN01</strain>
    </source>
</reference>
<dbReference type="VEuPathDB" id="ToxoDB:LOC113146588"/>
<dbReference type="VEuPathDB" id="ToxoDB:LOC113146589"/>
<dbReference type="VEuPathDB" id="ToxoDB:LOC113146587"/>